<keyword evidence="2" id="KW-0479">Metal-binding</keyword>
<dbReference type="EMBL" id="CAMPGE010013995">
    <property type="protein sequence ID" value="CAI2372698.1"/>
    <property type="molecule type" value="Genomic_DNA"/>
</dbReference>
<dbReference type="Pfam" id="PF13499">
    <property type="entry name" value="EF-hand_7"/>
    <property type="match status" value="1"/>
</dbReference>
<dbReference type="GO" id="GO:0005509">
    <property type="term" value="F:calcium ion binding"/>
    <property type="evidence" value="ECO:0007669"/>
    <property type="project" value="InterPro"/>
</dbReference>
<feature type="compositionally biased region" description="Polar residues" evidence="5">
    <location>
        <begin position="90"/>
        <end position="102"/>
    </location>
</feature>
<dbReference type="PANTHER" id="PTHR23048">
    <property type="entry name" value="MYOSIN LIGHT CHAIN 1, 3"/>
    <property type="match status" value="1"/>
</dbReference>
<evidence type="ECO:0000259" key="6">
    <source>
        <dbReference type="PROSITE" id="PS50222"/>
    </source>
</evidence>
<dbReference type="Proteomes" id="UP001295684">
    <property type="component" value="Unassembled WGS sequence"/>
</dbReference>
<evidence type="ECO:0000256" key="3">
    <source>
        <dbReference type="ARBA" id="ARBA00022737"/>
    </source>
</evidence>
<feature type="domain" description="EF-hand" evidence="6">
    <location>
        <begin position="140"/>
        <end position="175"/>
    </location>
</feature>
<dbReference type="Gene3D" id="1.10.238.10">
    <property type="entry name" value="EF-hand"/>
    <property type="match status" value="1"/>
</dbReference>
<comment type="caution">
    <text evidence="7">The sequence shown here is derived from an EMBL/GenBank/DDBJ whole genome shotgun (WGS) entry which is preliminary data.</text>
</comment>
<feature type="region of interest" description="Disordered" evidence="5">
    <location>
        <begin position="72"/>
        <end position="117"/>
    </location>
</feature>
<evidence type="ECO:0000256" key="1">
    <source>
        <dbReference type="ARBA" id="ARBA00020786"/>
    </source>
</evidence>
<dbReference type="FunFam" id="1.10.238.10:FF:000001">
    <property type="entry name" value="Calmodulin 1"/>
    <property type="match status" value="1"/>
</dbReference>
<dbReference type="InterPro" id="IPR011992">
    <property type="entry name" value="EF-hand-dom_pair"/>
</dbReference>
<evidence type="ECO:0000313" key="7">
    <source>
        <dbReference type="EMBL" id="CAI2372698.1"/>
    </source>
</evidence>
<dbReference type="PANTHER" id="PTHR23048:SF0">
    <property type="entry name" value="CALMODULIN LIKE 3"/>
    <property type="match status" value="1"/>
</dbReference>
<keyword evidence="8" id="KW-1185">Reference proteome</keyword>
<feature type="compositionally biased region" description="Basic and acidic residues" evidence="5">
    <location>
        <begin position="103"/>
        <end position="117"/>
    </location>
</feature>
<feature type="domain" description="EF-hand" evidence="6">
    <location>
        <begin position="176"/>
        <end position="209"/>
    </location>
</feature>
<keyword evidence="4" id="KW-0007">Acetylation</keyword>
<dbReference type="CDD" id="cd00051">
    <property type="entry name" value="EFh"/>
    <property type="match status" value="1"/>
</dbReference>
<dbReference type="SUPFAM" id="SSF47473">
    <property type="entry name" value="EF-hand"/>
    <property type="match status" value="1"/>
</dbReference>
<feature type="compositionally biased region" description="Basic and acidic residues" evidence="5">
    <location>
        <begin position="36"/>
        <end position="47"/>
    </location>
</feature>
<evidence type="ECO:0000313" key="8">
    <source>
        <dbReference type="Proteomes" id="UP001295684"/>
    </source>
</evidence>
<keyword evidence="3" id="KW-0677">Repeat</keyword>
<evidence type="ECO:0000256" key="2">
    <source>
        <dbReference type="ARBA" id="ARBA00022723"/>
    </source>
</evidence>
<name>A0AAD2CWJ8_EUPCR</name>
<protein>
    <recommendedName>
        <fullName evidence="1">Calmodulin</fullName>
    </recommendedName>
</protein>
<dbReference type="AlphaFoldDB" id="A0AAD2CWJ8"/>
<evidence type="ECO:0000256" key="4">
    <source>
        <dbReference type="ARBA" id="ARBA00022990"/>
    </source>
</evidence>
<dbReference type="PROSITE" id="PS50222">
    <property type="entry name" value="EF_HAND_2"/>
    <property type="match status" value="2"/>
</dbReference>
<gene>
    <name evidence="7" type="ORF">ECRASSUSDP1_LOCUS14029</name>
</gene>
<feature type="compositionally biased region" description="Basic and acidic residues" evidence="5">
    <location>
        <begin position="72"/>
        <end position="86"/>
    </location>
</feature>
<reference evidence="7" key="1">
    <citation type="submission" date="2023-07" db="EMBL/GenBank/DDBJ databases">
        <authorList>
            <consortium name="AG Swart"/>
            <person name="Singh M."/>
            <person name="Singh A."/>
            <person name="Seah K."/>
            <person name="Emmerich C."/>
        </authorList>
    </citation>
    <scope>NUCLEOTIDE SEQUENCE</scope>
    <source>
        <strain evidence="7">DP1</strain>
    </source>
</reference>
<proteinExistence type="predicted"/>
<sequence>MSDKHENDDDFPVSDYHQVFKVLKELKSDNAPLEASESKPFEKDHEGTIRLENVAGLIEKFNKREYENLTKAADKRQSRFGSKKEVSPVPKTSLQNFGNNDTEFSKEDTKEEEKAETQKNELEFDEFIDLIKESCNDKEQSENYLVHAFSMFDRKKKGYIDKSDLSEVFSILGETVGEDEVNTMIKIAGVKSNDKINFKEFCDFFHKID</sequence>
<dbReference type="InterPro" id="IPR050230">
    <property type="entry name" value="CALM/Myosin/TropC-like"/>
</dbReference>
<dbReference type="SMART" id="SM00054">
    <property type="entry name" value="EFh"/>
    <property type="match status" value="2"/>
</dbReference>
<organism evidence="7 8">
    <name type="scientific">Euplotes crassus</name>
    <dbReference type="NCBI Taxonomy" id="5936"/>
    <lineage>
        <taxon>Eukaryota</taxon>
        <taxon>Sar</taxon>
        <taxon>Alveolata</taxon>
        <taxon>Ciliophora</taxon>
        <taxon>Intramacronucleata</taxon>
        <taxon>Spirotrichea</taxon>
        <taxon>Hypotrichia</taxon>
        <taxon>Euplotida</taxon>
        <taxon>Euplotidae</taxon>
        <taxon>Moneuplotes</taxon>
    </lineage>
</organism>
<dbReference type="InterPro" id="IPR002048">
    <property type="entry name" value="EF_hand_dom"/>
</dbReference>
<feature type="region of interest" description="Disordered" evidence="5">
    <location>
        <begin position="27"/>
        <end position="47"/>
    </location>
</feature>
<dbReference type="GO" id="GO:0016460">
    <property type="term" value="C:myosin II complex"/>
    <property type="evidence" value="ECO:0007669"/>
    <property type="project" value="TreeGrafter"/>
</dbReference>
<evidence type="ECO:0000256" key="5">
    <source>
        <dbReference type="SAM" id="MobiDB-lite"/>
    </source>
</evidence>
<accession>A0AAD2CWJ8</accession>